<keyword evidence="2" id="KW-1185">Reference proteome</keyword>
<dbReference type="RefSeq" id="WP_099255144.1">
    <property type="nucleotide sequence ID" value="NZ_NHOA01000049.1"/>
</dbReference>
<reference evidence="1 2" key="1">
    <citation type="journal article" date="2014" name="Front. Microbiol.">
        <title>Population and genomic analysis of the genus Halorubrum.</title>
        <authorList>
            <person name="Fullmer M.S."/>
            <person name="Soucy S.M."/>
            <person name="Swithers K.S."/>
            <person name="Makkay A.M."/>
            <person name="Wheeler R."/>
            <person name="Ventosa A."/>
            <person name="Gogarten J.P."/>
            <person name="Papke R.T."/>
        </authorList>
    </citation>
    <scope>NUCLEOTIDE SEQUENCE [LARGE SCALE GENOMIC DNA]</scope>
    <source>
        <strain evidence="1 2">C49</strain>
    </source>
</reference>
<accession>A0A2G1WJF7</accession>
<organism evidence="1 2">
    <name type="scientific">Halorubrum persicum</name>
    <dbReference type="NCBI Taxonomy" id="1383844"/>
    <lineage>
        <taxon>Archaea</taxon>
        <taxon>Methanobacteriati</taxon>
        <taxon>Methanobacteriota</taxon>
        <taxon>Stenosarchaea group</taxon>
        <taxon>Halobacteria</taxon>
        <taxon>Halobacteriales</taxon>
        <taxon>Haloferacaceae</taxon>
        <taxon>Halorubrum</taxon>
    </lineage>
</organism>
<dbReference type="OrthoDB" id="350652at2157"/>
<gene>
    <name evidence="1" type="ORF">DJ69_07950</name>
</gene>
<name>A0A2G1WJF7_9EURY</name>
<evidence type="ECO:0000313" key="1">
    <source>
        <dbReference type="EMBL" id="PHQ39112.1"/>
    </source>
</evidence>
<dbReference type="Proteomes" id="UP000222824">
    <property type="component" value="Unassembled WGS sequence"/>
</dbReference>
<proteinExistence type="predicted"/>
<protein>
    <recommendedName>
        <fullName evidence="3">HTH iclR-type domain-containing protein</fullName>
    </recommendedName>
</protein>
<evidence type="ECO:0000313" key="2">
    <source>
        <dbReference type="Proteomes" id="UP000222824"/>
    </source>
</evidence>
<comment type="caution">
    <text evidence="1">The sequence shown here is derived from an EMBL/GenBank/DDBJ whole genome shotgun (WGS) entry which is preliminary data.</text>
</comment>
<evidence type="ECO:0008006" key="3">
    <source>
        <dbReference type="Google" id="ProtNLM"/>
    </source>
</evidence>
<sequence length="87" mass="10056">MTHRSAKIAAKAVEMSLRGEEFTVSDLARDESDPPSRQTIYRILDQLREDDWLVCEGDTWKPFVKPRMLADVDDDNDDTGRSIDLDW</sequence>
<dbReference type="EMBL" id="NHOA01000049">
    <property type="protein sequence ID" value="PHQ39112.1"/>
    <property type="molecule type" value="Genomic_DNA"/>
</dbReference>
<dbReference type="AlphaFoldDB" id="A0A2G1WJF7"/>